<dbReference type="EMBL" id="JACJHR010000037">
    <property type="protein sequence ID" value="MBB2502315.1"/>
    <property type="molecule type" value="Genomic_DNA"/>
</dbReference>
<dbReference type="Gene3D" id="3.90.226.10">
    <property type="entry name" value="2-enoyl-CoA Hydratase, Chain A, domain 1"/>
    <property type="match status" value="1"/>
</dbReference>
<dbReference type="PANTHER" id="PTHR11941:SF130">
    <property type="entry name" value="ENOYL-COA HYDRATASE ECHA12-RELATED"/>
    <property type="match status" value="1"/>
</dbReference>
<dbReference type="AlphaFoldDB" id="A0A8E1W1F6"/>
<evidence type="ECO:0000313" key="4">
    <source>
        <dbReference type="EMBL" id="MBB2502315.1"/>
    </source>
</evidence>
<gene>
    <name evidence="4" type="ORF">H5411_24655</name>
</gene>
<dbReference type="PROSITE" id="PS00166">
    <property type="entry name" value="ENOYL_COA_HYDRATASE"/>
    <property type="match status" value="1"/>
</dbReference>
<dbReference type="GO" id="GO:0006635">
    <property type="term" value="P:fatty acid beta-oxidation"/>
    <property type="evidence" value="ECO:0007669"/>
    <property type="project" value="TreeGrafter"/>
</dbReference>
<dbReference type="Gene3D" id="1.10.12.10">
    <property type="entry name" value="Lyase 2-enoyl-coa Hydratase, Chain A, domain 2"/>
    <property type="match status" value="1"/>
</dbReference>
<evidence type="ECO:0000256" key="2">
    <source>
        <dbReference type="ARBA" id="ARBA00023239"/>
    </source>
</evidence>
<dbReference type="PANTHER" id="PTHR11941">
    <property type="entry name" value="ENOYL-COA HYDRATASE-RELATED"/>
    <property type="match status" value="1"/>
</dbReference>
<dbReference type="GO" id="GO:0016829">
    <property type="term" value="F:lyase activity"/>
    <property type="evidence" value="ECO:0007669"/>
    <property type="project" value="UniProtKB-KW"/>
</dbReference>
<dbReference type="InterPro" id="IPR029045">
    <property type="entry name" value="ClpP/crotonase-like_dom_sf"/>
</dbReference>
<organism evidence="4 5">
    <name type="scientific">Amycolatopsis echigonensis</name>
    <dbReference type="NCBI Taxonomy" id="2576905"/>
    <lineage>
        <taxon>Bacteria</taxon>
        <taxon>Bacillati</taxon>
        <taxon>Actinomycetota</taxon>
        <taxon>Actinomycetes</taxon>
        <taxon>Pseudonocardiales</taxon>
        <taxon>Pseudonocardiaceae</taxon>
        <taxon>Amycolatopsis</taxon>
    </lineage>
</organism>
<dbReference type="CDD" id="cd06558">
    <property type="entry name" value="crotonase-like"/>
    <property type="match status" value="1"/>
</dbReference>
<accession>A0A8E1W1F6</accession>
<dbReference type="RefSeq" id="WP_183125149.1">
    <property type="nucleotide sequence ID" value="NZ_JACJHR010000037.1"/>
</dbReference>
<comment type="caution">
    <text evidence="4">The sequence shown here is derived from an EMBL/GenBank/DDBJ whole genome shotgun (WGS) entry which is preliminary data.</text>
</comment>
<keyword evidence="2" id="KW-0456">Lyase</keyword>
<dbReference type="InterPro" id="IPR014748">
    <property type="entry name" value="Enoyl-CoA_hydra_C"/>
</dbReference>
<evidence type="ECO:0000256" key="1">
    <source>
        <dbReference type="ARBA" id="ARBA00005254"/>
    </source>
</evidence>
<comment type="similarity">
    <text evidence="1 3">Belongs to the enoyl-CoA hydratase/isomerase family.</text>
</comment>
<evidence type="ECO:0000313" key="5">
    <source>
        <dbReference type="Proteomes" id="UP000550260"/>
    </source>
</evidence>
<name>A0A8E1W1F6_9PSEU</name>
<evidence type="ECO:0000256" key="3">
    <source>
        <dbReference type="RuleBase" id="RU003707"/>
    </source>
</evidence>
<protein>
    <submittedName>
        <fullName evidence="4">Enoyl-CoA hydratase/isomerase family protein</fullName>
    </submittedName>
</protein>
<dbReference type="Proteomes" id="UP000550260">
    <property type="component" value="Unassembled WGS sequence"/>
</dbReference>
<dbReference type="Pfam" id="PF00378">
    <property type="entry name" value="ECH_1"/>
    <property type="match status" value="1"/>
</dbReference>
<reference evidence="4 5" key="1">
    <citation type="submission" date="2020-08" db="EMBL/GenBank/DDBJ databases">
        <title>Amycolatopsis echigonensis JCM 21831.</title>
        <authorList>
            <person name="Tedsree N."/>
            <person name="Kuncharoen N."/>
            <person name="Likhitwitayawuid K."/>
            <person name="Tanasupawat S."/>
        </authorList>
    </citation>
    <scope>NUCLEOTIDE SEQUENCE [LARGE SCALE GENOMIC DNA]</scope>
    <source>
        <strain evidence="4 5">JCM 21831</strain>
    </source>
</reference>
<dbReference type="InterPro" id="IPR001753">
    <property type="entry name" value="Enoyl-CoA_hydra/iso"/>
</dbReference>
<dbReference type="SUPFAM" id="SSF52096">
    <property type="entry name" value="ClpP/crotonase"/>
    <property type="match status" value="1"/>
</dbReference>
<proteinExistence type="inferred from homology"/>
<dbReference type="InterPro" id="IPR018376">
    <property type="entry name" value="Enoyl-CoA_hyd/isom_CS"/>
</dbReference>
<sequence>MAELKPETMELSRPEEGIVVATLNRPESLNSMTVRMFAELEELAFALGDDDETRVLIVTGAGKAFCAGYDLDDADELTGLTALGMLERQEHAVRALSALRSLRIPVIAAVNGAAAGGGLALALAADIRLAAESAKFNAAFVRIGLSAGDLGSSWLLPRLIGPALASEIAYTGRFVFAEEAERIGLVNRVVPGEKLLDETIAMARLIRANSPGGVQLSKRALQANLEITSYAAALELENRGQALLTRSEDMPEALAAFKEKRAPKFTGR</sequence>